<accession>H1Q548</accession>
<organism evidence="2 3">
    <name type="scientific">Prevotella micans F0438</name>
    <dbReference type="NCBI Taxonomy" id="883158"/>
    <lineage>
        <taxon>Bacteria</taxon>
        <taxon>Pseudomonadati</taxon>
        <taxon>Bacteroidota</taxon>
        <taxon>Bacteroidia</taxon>
        <taxon>Bacteroidales</taxon>
        <taxon>Prevotellaceae</taxon>
        <taxon>Prevotella</taxon>
    </lineage>
</organism>
<keyword evidence="3" id="KW-1185">Reference proteome</keyword>
<dbReference type="Proteomes" id="UP000016023">
    <property type="component" value="Unassembled WGS sequence"/>
</dbReference>
<dbReference type="RefSeq" id="WP_006953762.1">
    <property type="nucleotide sequence ID" value="NZ_JH594523.1"/>
</dbReference>
<dbReference type="PATRIC" id="fig|883158.3.peg.2038"/>
<feature type="signal peptide" evidence="1">
    <location>
        <begin position="1"/>
        <end position="22"/>
    </location>
</feature>
<comment type="caution">
    <text evidence="2">The sequence shown here is derived from an EMBL/GenBank/DDBJ whole genome shotgun (WGS) entry which is preliminary data.</text>
</comment>
<dbReference type="AlphaFoldDB" id="H1Q548"/>
<keyword evidence="1" id="KW-0732">Signal</keyword>
<reference evidence="2 3" key="1">
    <citation type="submission" date="2011-12" db="EMBL/GenBank/DDBJ databases">
        <title>The Genome Sequence of Prevotella micans F0438.</title>
        <authorList>
            <consortium name="The Broad Institute Genome Sequencing Platform"/>
            <person name="Earl A."/>
            <person name="Ward D."/>
            <person name="Feldgarden M."/>
            <person name="Gevers D."/>
            <person name="Izard J."/>
            <person name="Baranova O.V."/>
            <person name="Blanton J.M."/>
            <person name="Wade W.G."/>
            <person name="Dewhirst F.E."/>
            <person name="Young S.K."/>
            <person name="Zeng Q."/>
            <person name="Gargeya S."/>
            <person name="Fitzgerald M."/>
            <person name="Haas B."/>
            <person name="Abouelleil A."/>
            <person name="Alvarado L."/>
            <person name="Arachchi H.M."/>
            <person name="Berlin A."/>
            <person name="Chapman S.B."/>
            <person name="Gearin G."/>
            <person name="Goldberg J."/>
            <person name="Griggs A."/>
            <person name="Gujja S."/>
            <person name="Hansen M."/>
            <person name="Heiman D."/>
            <person name="Howarth C."/>
            <person name="Larimer J."/>
            <person name="Lui A."/>
            <person name="MacDonald P.J.P."/>
            <person name="McCowen C."/>
            <person name="Montmayeur A."/>
            <person name="Murphy C."/>
            <person name="Neiman D."/>
            <person name="Pearson M."/>
            <person name="Priest M."/>
            <person name="Roberts A."/>
            <person name="Saif S."/>
            <person name="Shea T."/>
            <person name="Sisk P."/>
            <person name="Stolte C."/>
            <person name="Sykes S."/>
            <person name="Wortman J."/>
            <person name="Nusbaum C."/>
            <person name="Birren B."/>
        </authorList>
    </citation>
    <scope>NUCLEOTIDE SEQUENCE [LARGE SCALE GENOMIC DNA]</scope>
    <source>
        <strain evidence="2 3">F0438</strain>
    </source>
</reference>
<dbReference type="HOGENOM" id="CLU_917844_0_0_10"/>
<protein>
    <submittedName>
        <fullName evidence="2">Uncharacterized protein</fullName>
    </submittedName>
</protein>
<evidence type="ECO:0000313" key="2">
    <source>
        <dbReference type="EMBL" id="EHO66026.1"/>
    </source>
</evidence>
<sequence length="303" mass="34209">MQKKILLAFMLFGSIATAGVQAQTNNEQKPDSIEIGDFTKFMDEGDSGNNDRTYFDGIPNFAPGCFAFEYTGSQIIYTKDELQAVAGKEITAIKYLYINEGGFAERNFKVKAYLQEIDENKFVKNEDKNKYEYFDFDATLPQSSFDYTFSGSDSYGQNVEFKLPIEEPFFYSGKKNLLVTVVVTGGDNSDSFNYSDVRFFKIKDVKNKFDHRAMTFASDNRKFEAFHESAEWPIDTKDTGVDVDQPVTKFIFRAKSIPNGISTASTSVDTPVEWFTPSGVRVTNPSRGIFIRKQGTSISKVIL</sequence>
<evidence type="ECO:0000313" key="3">
    <source>
        <dbReference type="Proteomes" id="UP000016023"/>
    </source>
</evidence>
<evidence type="ECO:0000256" key="1">
    <source>
        <dbReference type="SAM" id="SignalP"/>
    </source>
</evidence>
<feature type="chain" id="PRO_5003553825" evidence="1">
    <location>
        <begin position="23"/>
        <end position="303"/>
    </location>
</feature>
<gene>
    <name evidence="2" type="ORF">HMPREF9140_02036</name>
</gene>
<dbReference type="EMBL" id="AGWK01000059">
    <property type="protein sequence ID" value="EHO66026.1"/>
    <property type="molecule type" value="Genomic_DNA"/>
</dbReference>
<name>H1Q548_9BACT</name>
<proteinExistence type="predicted"/>
<dbReference type="STRING" id="883158.HMPREF9140_02036"/>